<evidence type="ECO:0000256" key="6">
    <source>
        <dbReference type="PIRSR" id="PIRSR601519-1"/>
    </source>
</evidence>
<feature type="region of interest" description="Disordered" evidence="7">
    <location>
        <begin position="208"/>
        <end position="239"/>
    </location>
</feature>
<organism evidence="9 10">
    <name type="scientific">Eschrichtius robustus</name>
    <name type="common">California gray whale</name>
    <name type="synonym">Eschrichtius gibbosus</name>
    <dbReference type="NCBI Taxonomy" id="9764"/>
    <lineage>
        <taxon>Eukaryota</taxon>
        <taxon>Metazoa</taxon>
        <taxon>Chordata</taxon>
        <taxon>Craniata</taxon>
        <taxon>Vertebrata</taxon>
        <taxon>Euteleostomi</taxon>
        <taxon>Mammalia</taxon>
        <taxon>Eutheria</taxon>
        <taxon>Laurasiatheria</taxon>
        <taxon>Artiodactyla</taxon>
        <taxon>Whippomorpha</taxon>
        <taxon>Cetacea</taxon>
        <taxon>Mysticeti</taxon>
        <taxon>Eschrichtiidae</taxon>
        <taxon>Eschrichtius</taxon>
    </lineage>
</organism>
<dbReference type="GO" id="GO:0008199">
    <property type="term" value="F:ferric iron binding"/>
    <property type="evidence" value="ECO:0007669"/>
    <property type="project" value="InterPro"/>
</dbReference>
<evidence type="ECO:0000256" key="5">
    <source>
        <dbReference type="ARBA" id="ARBA00047045"/>
    </source>
</evidence>
<evidence type="ECO:0000256" key="4">
    <source>
        <dbReference type="ARBA" id="ARBA00045578"/>
    </source>
</evidence>
<comment type="subunit">
    <text evidence="5">Oligomer of 24 subunits. There are two types of subunits: L (light) chain and H (heavy) chain. The major chain can be light or heavy, depending on the species and tissue type. The functional molecule forms a roughly spherical shell with a diameter of 12 nm and contains a central cavity into which the insoluble mineral iron core is deposited. Interacts with NCOA4.</text>
</comment>
<sequence length="239" mass="26069">MATYSLCSHMAFSLCSTLHGEGLLTADSPRAPHPAEFFHRGGGRRHPADQPAPRASSTYLSPSFHFEGVEVALEGVGRFFRELAEEKRKGAQLLLKMRKQWGGRTLLQDGQKLSPEEWGASVGATEAATALERSLDRALSDLQAPGSASEGAQLCEFLESRFRQGELIQKLLKQMGVHLTDLRSLAGPPGRTGRVSLRKALLSARLGASRARRPLRDPPAFPRLQISARTPSSNQEATF</sequence>
<protein>
    <recommendedName>
        <fullName evidence="2">Ferritin light chain</fullName>
    </recommendedName>
</protein>
<evidence type="ECO:0000313" key="10">
    <source>
        <dbReference type="Proteomes" id="UP001159641"/>
    </source>
</evidence>
<dbReference type="GO" id="GO:0006879">
    <property type="term" value="P:intracellular iron ion homeostasis"/>
    <property type="evidence" value="ECO:0007669"/>
    <property type="project" value="InterPro"/>
</dbReference>
<feature type="binding site" evidence="6">
    <location>
        <position position="132"/>
    </location>
    <ligand>
        <name>Fe cation</name>
        <dbReference type="ChEBI" id="CHEBI:24875"/>
        <label>1</label>
    </ligand>
</feature>
<evidence type="ECO:0000256" key="1">
    <source>
        <dbReference type="ARBA" id="ARBA00007513"/>
    </source>
</evidence>
<dbReference type="PANTHER" id="PTHR11431">
    <property type="entry name" value="FERRITIN"/>
    <property type="match status" value="1"/>
</dbReference>
<gene>
    <name evidence="9" type="ORF">J1605_007624</name>
</gene>
<dbReference type="GO" id="GO:0044754">
    <property type="term" value="C:autolysosome"/>
    <property type="evidence" value="ECO:0007669"/>
    <property type="project" value="UniProtKB-SubCell"/>
</dbReference>
<comment type="subcellular location">
    <subcellularLocation>
        <location evidence="3">Autolysosome</location>
    </subcellularLocation>
</comment>
<name>A0AB34H0U2_ESCRO</name>
<dbReference type="Proteomes" id="UP001159641">
    <property type="component" value="Unassembled WGS sequence"/>
</dbReference>
<feature type="region of interest" description="Disordered" evidence="7">
    <location>
        <begin position="30"/>
        <end position="56"/>
    </location>
</feature>
<evidence type="ECO:0000313" key="9">
    <source>
        <dbReference type="EMBL" id="KAJ8785068.1"/>
    </source>
</evidence>
<dbReference type="PANTHER" id="PTHR11431:SF47">
    <property type="entry name" value="FERRITIN LIGHT CHAIN"/>
    <property type="match status" value="1"/>
</dbReference>
<evidence type="ECO:0000256" key="3">
    <source>
        <dbReference type="ARBA" id="ARBA00044942"/>
    </source>
</evidence>
<accession>A0AB34H0U2</accession>
<dbReference type="EMBL" id="JAIQCJ010002027">
    <property type="protein sequence ID" value="KAJ8785068.1"/>
    <property type="molecule type" value="Genomic_DNA"/>
</dbReference>
<feature type="compositionally biased region" description="Polar residues" evidence="7">
    <location>
        <begin position="227"/>
        <end position="239"/>
    </location>
</feature>
<evidence type="ECO:0000256" key="2">
    <source>
        <dbReference type="ARBA" id="ARBA00040044"/>
    </source>
</evidence>
<comment type="similarity">
    <text evidence="1">Belongs to the ferritin family.</text>
</comment>
<comment type="function">
    <text evidence="4">Stores iron in a soluble, non-toxic, readily available form. Important for iron homeostasis. Iron is taken up in the ferrous form and deposited as ferric hydroxides after oxidation. Also plays a role in delivery of iron to cells. Mediates iron uptake in capsule cells of the developing kidney. Delivery to lysosomes by the cargo receptor NCOA4 for autophagic degradation and release or iron.</text>
</comment>
<evidence type="ECO:0000259" key="8">
    <source>
        <dbReference type="Pfam" id="PF00210"/>
    </source>
</evidence>
<dbReference type="Gene3D" id="1.20.1260.10">
    <property type="match status" value="1"/>
</dbReference>
<proteinExistence type="inferred from homology"/>
<dbReference type="InterPro" id="IPR008331">
    <property type="entry name" value="Ferritin_DPS_dom"/>
</dbReference>
<evidence type="ECO:0000256" key="7">
    <source>
        <dbReference type="SAM" id="MobiDB-lite"/>
    </source>
</evidence>
<feature type="domain" description="Ferritin/DPS" evidence="8">
    <location>
        <begin position="55"/>
        <end position="164"/>
    </location>
</feature>
<reference evidence="9 10" key="1">
    <citation type="submission" date="2022-11" db="EMBL/GenBank/DDBJ databases">
        <title>Whole genome sequence of Eschrichtius robustus ER-17-0199.</title>
        <authorList>
            <person name="Bruniche-Olsen A."/>
            <person name="Black A.N."/>
            <person name="Fields C.J."/>
            <person name="Walden K."/>
            <person name="Dewoody J.A."/>
        </authorList>
    </citation>
    <scope>NUCLEOTIDE SEQUENCE [LARGE SCALE GENOMIC DNA]</scope>
    <source>
        <strain evidence="9">ER-17-0199</strain>
        <tissue evidence="9">Blubber</tissue>
    </source>
</reference>
<keyword evidence="10" id="KW-1185">Reference proteome</keyword>
<dbReference type="InterPro" id="IPR012347">
    <property type="entry name" value="Ferritin-like"/>
</dbReference>
<dbReference type="GO" id="GO:0008198">
    <property type="term" value="F:ferrous iron binding"/>
    <property type="evidence" value="ECO:0007669"/>
    <property type="project" value="TreeGrafter"/>
</dbReference>
<keyword evidence="6" id="KW-0479">Metal-binding</keyword>
<comment type="caution">
    <text evidence="9">The sequence shown here is derived from an EMBL/GenBank/DDBJ whole genome shotgun (WGS) entry which is preliminary data.</text>
</comment>
<dbReference type="GO" id="GO:0006826">
    <property type="term" value="P:iron ion transport"/>
    <property type="evidence" value="ECO:0007669"/>
    <property type="project" value="InterPro"/>
</dbReference>
<dbReference type="InterPro" id="IPR001519">
    <property type="entry name" value="Ferritin"/>
</dbReference>
<dbReference type="AlphaFoldDB" id="A0AB34H0U2"/>
<dbReference type="Pfam" id="PF00210">
    <property type="entry name" value="Ferritin"/>
    <property type="match status" value="1"/>
</dbReference>
<keyword evidence="6" id="KW-0408">Iron</keyword>
<dbReference type="SUPFAM" id="SSF47240">
    <property type="entry name" value="Ferritin-like"/>
    <property type="match status" value="1"/>
</dbReference>
<dbReference type="InterPro" id="IPR009078">
    <property type="entry name" value="Ferritin-like_SF"/>
</dbReference>